<feature type="compositionally biased region" description="Acidic residues" evidence="1">
    <location>
        <begin position="123"/>
        <end position="136"/>
    </location>
</feature>
<organism evidence="2 3">
    <name type="scientific">Nannocystis pusilla</name>
    <dbReference type="NCBI Taxonomy" id="889268"/>
    <lineage>
        <taxon>Bacteria</taxon>
        <taxon>Pseudomonadati</taxon>
        <taxon>Myxococcota</taxon>
        <taxon>Polyangia</taxon>
        <taxon>Nannocystales</taxon>
        <taxon>Nannocystaceae</taxon>
        <taxon>Nannocystis</taxon>
    </lineage>
</organism>
<accession>A0ABS7TPR9</accession>
<feature type="region of interest" description="Disordered" evidence="1">
    <location>
        <begin position="103"/>
        <end position="165"/>
    </location>
</feature>
<dbReference type="EMBL" id="JAIRAU010000013">
    <property type="protein sequence ID" value="MBZ5710228.1"/>
    <property type="molecule type" value="Genomic_DNA"/>
</dbReference>
<feature type="compositionally biased region" description="Low complexity" evidence="1">
    <location>
        <begin position="152"/>
        <end position="165"/>
    </location>
</feature>
<evidence type="ECO:0000313" key="3">
    <source>
        <dbReference type="Proteomes" id="UP001139031"/>
    </source>
</evidence>
<evidence type="ECO:0000313" key="2">
    <source>
        <dbReference type="EMBL" id="MBZ5710228.1"/>
    </source>
</evidence>
<dbReference type="RefSeq" id="WP_224191998.1">
    <property type="nucleotide sequence ID" value="NZ_JAIRAU010000013.1"/>
</dbReference>
<reference evidence="2" key="1">
    <citation type="submission" date="2021-08" db="EMBL/GenBank/DDBJ databases">
        <authorList>
            <person name="Stevens D.C."/>
        </authorList>
    </citation>
    <scope>NUCLEOTIDE SEQUENCE</scope>
    <source>
        <strain evidence="2">DSM 53165</strain>
    </source>
</reference>
<gene>
    <name evidence="2" type="ORF">K7C98_13260</name>
</gene>
<proteinExistence type="predicted"/>
<keyword evidence="3" id="KW-1185">Reference proteome</keyword>
<name>A0ABS7TPR9_9BACT</name>
<dbReference type="Proteomes" id="UP001139031">
    <property type="component" value="Unassembled WGS sequence"/>
</dbReference>
<comment type="caution">
    <text evidence="2">The sequence shown here is derived from an EMBL/GenBank/DDBJ whole genome shotgun (WGS) entry which is preliminary data.</text>
</comment>
<evidence type="ECO:0000256" key="1">
    <source>
        <dbReference type="SAM" id="MobiDB-lite"/>
    </source>
</evidence>
<feature type="compositionally biased region" description="Pro residues" evidence="1">
    <location>
        <begin position="137"/>
        <end position="146"/>
    </location>
</feature>
<protein>
    <submittedName>
        <fullName evidence="2">Uncharacterized protein</fullName>
    </submittedName>
</protein>
<sequence length="165" mass="17323">MTPPLLHLQRSDTGHFVLTEPASQTVVVAEELADAYARMTATLAEHPPSAAPPAAAAPGPFERRGTTRVVVVVAALLLPALWVARIAFDVNAAQVVCPSVATRSQGHPTRVAATPSAHSDREGTEDDEDVDEDDEAPTPPDRPPPRTAVIVEPEAARPAPAKAEP</sequence>